<evidence type="ECO:0000256" key="4">
    <source>
        <dbReference type="ARBA" id="ARBA00036539"/>
    </source>
</evidence>
<feature type="binding site" evidence="6">
    <location>
        <begin position="9"/>
        <end position="13"/>
    </location>
    <ligand>
        <name>ATP</name>
        <dbReference type="ChEBI" id="CHEBI:30616"/>
    </ligand>
</feature>
<proteinExistence type="inferred from homology"/>
<dbReference type="AlphaFoldDB" id="A0AAX4HH61"/>
<feature type="binding site" evidence="6">
    <location>
        <begin position="147"/>
        <end position="155"/>
    </location>
    <ligand>
        <name>ATP</name>
        <dbReference type="ChEBI" id="CHEBI:30616"/>
    </ligand>
</feature>
<dbReference type="Gene3D" id="3.40.50.10420">
    <property type="entry name" value="NagB/RpiA/CoA transferase-like"/>
    <property type="match status" value="1"/>
</dbReference>
<keyword evidence="7" id="KW-0460">Magnesium</keyword>
<evidence type="ECO:0000256" key="2">
    <source>
        <dbReference type="ARBA" id="ARBA00022741"/>
    </source>
</evidence>
<keyword evidence="3 6" id="KW-0067">ATP-binding</keyword>
<dbReference type="InterPro" id="IPR024185">
    <property type="entry name" value="FTHF_cligase-like_sf"/>
</dbReference>
<evidence type="ECO:0000256" key="7">
    <source>
        <dbReference type="RuleBase" id="RU361279"/>
    </source>
</evidence>
<reference evidence="8 9" key="1">
    <citation type="submission" date="2023-10" db="EMBL/GenBank/DDBJ databases">
        <title>Draft Genome Sequence of Candida saopaulonensis from a very Premature Infant with Sepsis.</title>
        <authorList>
            <person name="Ning Y."/>
            <person name="Dai R."/>
            <person name="Xiao M."/>
            <person name="Xu Y."/>
            <person name="Yan Q."/>
            <person name="Zhang L."/>
        </authorList>
    </citation>
    <scope>NUCLEOTIDE SEQUENCE [LARGE SCALE GENOMIC DNA]</scope>
    <source>
        <strain evidence="8 9">19XY460</strain>
    </source>
</reference>
<dbReference type="PANTHER" id="PTHR23407:SF1">
    <property type="entry name" value="5-FORMYLTETRAHYDROFOLATE CYCLO-LIGASE"/>
    <property type="match status" value="1"/>
</dbReference>
<sequence length="201" mass="22279">MSSTIKVAKQSLRKAIAAKLSLLSPKDVLAQSSTVSHLVQELAAFKSSQLVALYMSMPGIEIDTLDLIRRCFEQHKTVYLPSCSDEAGKPMKTMRFLKVGSFDEVLALQPRGKYKLREPTEGVDAMLLGSIDLVIVPGVAFTKEGYRLGHGAGYYDRFLSEFQLRFDKKPFLVGVGLADQMVDSLPIEPHDWTLDEVIVGQ</sequence>
<dbReference type="SUPFAM" id="SSF100950">
    <property type="entry name" value="NagB/RpiA/CoA transferase-like"/>
    <property type="match status" value="1"/>
</dbReference>
<dbReference type="KEGG" id="asau:88176138"/>
<gene>
    <name evidence="8" type="ORF">PUMCH_005079</name>
</gene>
<dbReference type="GO" id="GO:0005739">
    <property type="term" value="C:mitochondrion"/>
    <property type="evidence" value="ECO:0007669"/>
    <property type="project" value="TreeGrafter"/>
</dbReference>
<organism evidence="8 9">
    <name type="scientific">Australozyma saopauloensis</name>
    <dbReference type="NCBI Taxonomy" id="291208"/>
    <lineage>
        <taxon>Eukaryota</taxon>
        <taxon>Fungi</taxon>
        <taxon>Dikarya</taxon>
        <taxon>Ascomycota</taxon>
        <taxon>Saccharomycotina</taxon>
        <taxon>Pichiomycetes</taxon>
        <taxon>Metschnikowiaceae</taxon>
        <taxon>Australozyma</taxon>
    </lineage>
</organism>
<comment type="similarity">
    <text evidence="1 7">Belongs to the 5-formyltetrahydrofolate cyclo-ligase family.</text>
</comment>
<comment type="cofactor">
    <cofactor evidence="7">
        <name>Mg(2+)</name>
        <dbReference type="ChEBI" id="CHEBI:18420"/>
    </cofactor>
</comment>
<dbReference type="GO" id="GO:0009396">
    <property type="term" value="P:folic acid-containing compound biosynthetic process"/>
    <property type="evidence" value="ECO:0007669"/>
    <property type="project" value="TreeGrafter"/>
</dbReference>
<dbReference type="Proteomes" id="UP001338582">
    <property type="component" value="Chromosome 7"/>
</dbReference>
<dbReference type="NCBIfam" id="TIGR02727">
    <property type="entry name" value="MTHFS_bact"/>
    <property type="match status" value="1"/>
</dbReference>
<keyword evidence="9" id="KW-1185">Reference proteome</keyword>
<evidence type="ECO:0000256" key="5">
    <source>
        <dbReference type="ARBA" id="ARBA00038966"/>
    </source>
</evidence>
<dbReference type="EC" id="6.3.3.2" evidence="5 7"/>
<dbReference type="InterPro" id="IPR002698">
    <property type="entry name" value="FTHF_cligase"/>
</dbReference>
<evidence type="ECO:0000313" key="8">
    <source>
        <dbReference type="EMBL" id="WPK27682.1"/>
    </source>
</evidence>
<evidence type="ECO:0000256" key="6">
    <source>
        <dbReference type="PIRSR" id="PIRSR006806-1"/>
    </source>
</evidence>
<feature type="binding site" evidence="6">
    <location>
        <position position="55"/>
    </location>
    <ligand>
        <name>substrate</name>
    </ligand>
</feature>
<dbReference type="GeneID" id="88176138"/>
<dbReference type="GO" id="GO:0035999">
    <property type="term" value="P:tetrahydrofolate interconversion"/>
    <property type="evidence" value="ECO:0007669"/>
    <property type="project" value="TreeGrafter"/>
</dbReference>
<feature type="binding site" evidence="6">
    <location>
        <position position="61"/>
    </location>
    <ligand>
        <name>substrate</name>
    </ligand>
</feature>
<comment type="catalytic activity">
    <reaction evidence="4 7">
        <text>(6S)-5-formyl-5,6,7,8-tetrahydrofolate + ATP = (6R)-5,10-methenyltetrahydrofolate + ADP + phosphate</text>
        <dbReference type="Rhea" id="RHEA:10488"/>
        <dbReference type="ChEBI" id="CHEBI:30616"/>
        <dbReference type="ChEBI" id="CHEBI:43474"/>
        <dbReference type="ChEBI" id="CHEBI:57455"/>
        <dbReference type="ChEBI" id="CHEBI:57457"/>
        <dbReference type="ChEBI" id="CHEBI:456216"/>
        <dbReference type="EC" id="6.3.3.2"/>
    </reaction>
</comment>
<evidence type="ECO:0000313" key="9">
    <source>
        <dbReference type="Proteomes" id="UP001338582"/>
    </source>
</evidence>
<dbReference type="InterPro" id="IPR037171">
    <property type="entry name" value="NagB/RpiA_transferase-like"/>
</dbReference>
<protein>
    <recommendedName>
        <fullName evidence="5 7">5-formyltetrahydrofolate cyclo-ligase</fullName>
        <ecNumber evidence="5 7">6.3.3.2</ecNumber>
    </recommendedName>
</protein>
<name>A0AAX4HH61_9ASCO</name>
<dbReference type="Pfam" id="PF01812">
    <property type="entry name" value="5-FTHF_cyc-lig"/>
    <property type="match status" value="1"/>
</dbReference>
<keyword evidence="7" id="KW-0479">Metal-binding</keyword>
<accession>A0AAX4HH61</accession>
<dbReference type="PANTHER" id="PTHR23407">
    <property type="entry name" value="ATPASE INHIBITOR/5-FORMYLTETRAHYDROFOLATE CYCLO-LIGASE"/>
    <property type="match status" value="1"/>
</dbReference>
<dbReference type="PIRSF" id="PIRSF006806">
    <property type="entry name" value="FTHF_cligase"/>
    <property type="match status" value="1"/>
</dbReference>
<dbReference type="GO" id="GO:0046872">
    <property type="term" value="F:metal ion binding"/>
    <property type="evidence" value="ECO:0007669"/>
    <property type="project" value="UniProtKB-KW"/>
</dbReference>
<dbReference type="RefSeq" id="XP_062880059.1">
    <property type="nucleotide sequence ID" value="XM_063023989.1"/>
</dbReference>
<keyword evidence="2 6" id="KW-0547">Nucleotide-binding</keyword>
<dbReference type="GO" id="GO:0005524">
    <property type="term" value="F:ATP binding"/>
    <property type="evidence" value="ECO:0007669"/>
    <property type="project" value="UniProtKB-KW"/>
</dbReference>
<evidence type="ECO:0000256" key="1">
    <source>
        <dbReference type="ARBA" id="ARBA00010638"/>
    </source>
</evidence>
<dbReference type="EMBL" id="CP138900">
    <property type="protein sequence ID" value="WPK27682.1"/>
    <property type="molecule type" value="Genomic_DNA"/>
</dbReference>
<dbReference type="GO" id="GO:0030272">
    <property type="term" value="F:5-formyltetrahydrofolate cyclo-ligase activity"/>
    <property type="evidence" value="ECO:0007669"/>
    <property type="project" value="UniProtKB-EC"/>
</dbReference>
<evidence type="ECO:0000256" key="3">
    <source>
        <dbReference type="ARBA" id="ARBA00022840"/>
    </source>
</evidence>